<dbReference type="PANTHER" id="PTHR36299:SF2">
    <property type="entry name" value="DUF4773 DOMAIN-CONTAINING PROTEIN"/>
    <property type="match status" value="1"/>
</dbReference>
<feature type="compositionally biased region" description="Polar residues" evidence="1">
    <location>
        <begin position="1"/>
        <end position="10"/>
    </location>
</feature>
<feature type="domain" description="DUF4773" evidence="2">
    <location>
        <begin position="155"/>
        <end position="272"/>
    </location>
</feature>
<protein>
    <recommendedName>
        <fullName evidence="2">DUF4773 domain-containing protein</fullName>
    </recommendedName>
</protein>
<gene>
    <name evidence="3" type="ORF">ONE63_005522</name>
</gene>
<dbReference type="AlphaFoldDB" id="A0AAV7XWR4"/>
<dbReference type="Pfam" id="PF15998">
    <property type="entry name" value="DUF4773"/>
    <property type="match status" value="1"/>
</dbReference>
<dbReference type="Proteomes" id="UP001075354">
    <property type="component" value="Chromosome 2"/>
</dbReference>
<proteinExistence type="predicted"/>
<sequence length="343" mass="37400">MDMQQQQQWHRPSRLGAPRRGSPRSRWGWRPPSSSRSSLDAVVLGSVLILVLQTAGAARTSPRALPSSLDFQQALLGLSGDKDSAVPGLAPGALLGLQAPHDDGEVLDIPVAPYIWEAASLVGEMSDSSKMKLSPSGRITLSSMLPLLPHFNKSCSCEKFKCSCCVGVEVIRRNLTVCASLSYVQERLAIVGQLSIKNRTIIDRELISGSNPPPLCFPIPQIPIIRICVRLNNITFTADAHFQACSAIEVGLVFTQPLIRLRFGCVKIGHEGISWSSTPSANSLNLHSVEDAQTAFQQFAAALNSTDSEQFQLLQSLLRQHEYMEKPSAVLPARNRKMAWPLA</sequence>
<accession>A0AAV7XWR4</accession>
<dbReference type="PANTHER" id="PTHR36299">
    <property type="entry name" value="AGAP008005-PA"/>
    <property type="match status" value="1"/>
</dbReference>
<organism evidence="3 4">
    <name type="scientific">Megalurothrips usitatus</name>
    <name type="common">bean blossom thrips</name>
    <dbReference type="NCBI Taxonomy" id="439358"/>
    <lineage>
        <taxon>Eukaryota</taxon>
        <taxon>Metazoa</taxon>
        <taxon>Ecdysozoa</taxon>
        <taxon>Arthropoda</taxon>
        <taxon>Hexapoda</taxon>
        <taxon>Insecta</taxon>
        <taxon>Pterygota</taxon>
        <taxon>Neoptera</taxon>
        <taxon>Paraneoptera</taxon>
        <taxon>Thysanoptera</taxon>
        <taxon>Terebrantia</taxon>
        <taxon>Thripoidea</taxon>
        <taxon>Thripidae</taxon>
        <taxon>Megalurothrips</taxon>
    </lineage>
</organism>
<feature type="region of interest" description="Disordered" evidence="1">
    <location>
        <begin position="1"/>
        <end position="37"/>
    </location>
</feature>
<evidence type="ECO:0000259" key="2">
    <source>
        <dbReference type="Pfam" id="PF15998"/>
    </source>
</evidence>
<keyword evidence="4" id="KW-1185">Reference proteome</keyword>
<evidence type="ECO:0000256" key="1">
    <source>
        <dbReference type="SAM" id="MobiDB-lite"/>
    </source>
</evidence>
<dbReference type="InterPro" id="IPR031941">
    <property type="entry name" value="DUF4773"/>
</dbReference>
<dbReference type="EMBL" id="JAPTSV010000002">
    <property type="protein sequence ID" value="KAJ1530650.1"/>
    <property type="molecule type" value="Genomic_DNA"/>
</dbReference>
<evidence type="ECO:0000313" key="4">
    <source>
        <dbReference type="Proteomes" id="UP001075354"/>
    </source>
</evidence>
<name>A0AAV7XWR4_9NEOP</name>
<feature type="compositionally biased region" description="Low complexity" evidence="1">
    <location>
        <begin position="14"/>
        <end position="37"/>
    </location>
</feature>
<reference evidence="3" key="1">
    <citation type="submission" date="2022-12" db="EMBL/GenBank/DDBJ databases">
        <title>Chromosome-level genome assembly of the bean flower thrips Megalurothrips usitatus.</title>
        <authorList>
            <person name="Ma L."/>
            <person name="Liu Q."/>
            <person name="Li H."/>
            <person name="Cai W."/>
        </authorList>
    </citation>
    <scope>NUCLEOTIDE SEQUENCE</scope>
    <source>
        <strain evidence="3">Cailab_2022a</strain>
    </source>
</reference>
<comment type="caution">
    <text evidence="3">The sequence shown here is derived from an EMBL/GenBank/DDBJ whole genome shotgun (WGS) entry which is preliminary data.</text>
</comment>
<evidence type="ECO:0000313" key="3">
    <source>
        <dbReference type="EMBL" id="KAJ1530650.1"/>
    </source>
</evidence>